<evidence type="ECO:0000256" key="2">
    <source>
        <dbReference type="ARBA" id="ARBA00022814"/>
    </source>
</evidence>
<dbReference type="PANTHER" id="PTHR11078">
    <property type="entry name" value="N UTILIZATION SUBSTANCE PROTEIN B-RELATED"/>
    <property type="match status" value="1"/>
</dbReference>
<dbReference type="CDD" id="cd00619">
    <property type="entry name" value="Terminator_NusB"/>
    <property type="match status" value="1"/>
</dbReference>
<sequence>MNPCARRRARECAVQALYCWQLSKNNISEVELHFLEEQNVIDVDIDYFHKLIFGVTANNVYLDQLMKPYLSRHLGKLGNIEKAILRIALYEITKCNDLPYKVAINEGIELAKMFGAQDSHKFINGVLDKAALQIRLGHK</sequence>
<comment type="caution">
    <text evidence="8">The sequence shown here is derived from an EMBL/GenBank/DDBJ whole genome shotgun (WGS) entry which is preliminary data.</text>
</comment>
<name>A0A2P5T1G9_9GAMM</name>
<dbReference type="OrthoDB" id="9789556at2"/>
<feature type="domain" description="NusB/RsmB/TIM44" evidence="7">
    <location>
        <begin position="7"/>
        <end position="131"/>
    </location>
</feature>
<comment type="similarity">
    <text evidence="1 6">Belongs to the NusB family.</text>
</comment>
<keyword evidence="3 6" id="KW-0694">RNA-binding</keyword>
<dbReference type="Gene3D" id="1.10.940.10">
    <property type="entry name" value="NusB-like"/>
    <property type="match status" value="1"/>
</dbReference>
<dbReference type="InterPro" id="IPR035926">
    <property type="entry name" value="NusB-like_sf"/>
</dbReference>
<dbReference type="AlphaFoldDB" id="A0A2P5T1G9"/>
<evidence type="ECO:0000256" key="4">
    <source>
        <dbReference type="ARBA" id="ARBA00023015"/>
    </source>
</evidence>
<dbReference type="SUPFAM" id="SSF48013">
    <property type="entry name" value="NusB-like"/>
    <property type="match status" value="1"/>
</dbReference>
<evidence type="ECO:0000256" key="1">
    <source>
        <dbReference type="ARBA" id="ARBA00005952"/>
    </source>
</evidence>
<dbReference type="EMBL" id="PDKR01000005">
    <property type="protein sequence ID" value="PPI88392.1"/>
    <property type="molecule type" value="Genomic_DNA"/>
</dbReference>
<proteinExistence type="inferred from homology"/>
<dbReference type="GO" id="GO:0006353">
    <property type="term" value="P:DNA-templated transcription termination"/>
    <property type="evidence" value="ECO:0007669"/>
    <property type="project" value="UniProtKB-UniRule"/>
</dbReference>
<evidence type="ECO:0000313" key="9">
    <source>
        <dbReference type="Proteomes" id="UP000295937"/>
    </source>
</evidence>
<evidence type="ECO:0000259" key="7">
    <source>
        <dbReference type="Pfam" id="PF01029"/>
    </source>
</evidence>
<dbReference type="GO" id="GO:0031564">
    <property type="term" value="P:transcription antitermination"/>
    <property type="evidence" value="ECO:0007669"/>
    <property type="project" value="UniProtKB-KW"/>
</dbReference>
<reference evidence="8 9" key="1">
    <citation type="journal article" date="2018" name="Genome Biol. Evol.">
        <title>Cladogenesis and Genomic Streamlining in Extracellular Endosymbionts of Tropical Stink Bugs.</title>
        <authorList>
            <person name="Otero-Bravo A."/>
            <person name="Goffredi S."/>
            <person name="Sabree Z.L."/>
        </authorList>
    </citation>
    <scope>NUCLEOTIDE SEQUENCE [LARGE SCALE GENOMIC DNA]</scope>
    <source>
        <strain evidence="8 9">SoEO</strain>
    </source>
</reference>
<protein>
    <recommendedName>
        <fullName evidence="6">Transcription antitermination protein NusB</fullName>
    </recommendedName>
    <alternativeName>
        <fullName evidence="6">Antitermination factor NusB</fullName>
    </alternativeName>
</protein>
<dbReference type="HAMAP" id="MF_00073">
    <property type="entry name" value="NusB"/>
    <property type="match status" value="1"/>
</dbReference>
<keyword evidence="4 6" id="KW-0805">Transcription regulation</keyword>
<dbReference type="Proteomes" id="UP000295937">
    <property type="component" value="Unassembled WGS sequence"/>
</dbReference>
<dbReference type="NCBIfam" id="TIGR01951">
    <property type="entry name" value="nusB"/>
    <property type="match status" value="1"/>
</dbReference>
<evidence type="ECO:0000313" key="8">
    <source>
        <dbReference type="EMBL" id="PPI88392.1"/>
    </source>
</evidence>
<evidence type="ECO:0000256" key="5">
    <source>
        <dbReference type="ARBA" id="ARBA00023163"/>
    </source>
</evidence>
<accession>A0A2P5T1G9</accession>
<dbReference type="PANTHER" id="PTHR11078:SF3">
    <property type="entry name" value="ANTITERMINATION NUSB DOMAIN-CONTAINING PROTEIN"/>
    <property type="match status" value="1"/>
</dbReference>
<dbReference type="GO" id="GO:0005829">
    <property type="term" value="C:cytosol"/>
    <property type="evidence" value="ECO:0007669"/>
    <property type="project" value="TreeGrafter"/>
</dbReference>
<evidence type="ECO:0000256" key="6">
    <source>
        <dbReference type="HAMAP-Rule" id="MF_00073"/>
    </source>
</evidence>
<dbReference type="InterPro" id="IPR006027">
    <property type="entry name" value="NusB_RsmB_TIM44"/>
</dbReference>
<keyword evidence="5 6" id="KW-0804">Transcription</keyword>
<keyword evidence="2 6" id="KW-0889">Transcription antitermination</keyword>
<gene>
    <name evidence="6" type="primary">nusB</name>
    <name evidence="8" type="ORF">CRV09_03105</name>
</gene>
<dbReference type="InterPro" id="IPR011605">
    <property type="entry name" value="NusB_fam"/>
</dbReference>
<dbReference type="FunFam" id="1.10.940.10:FF:000001">
    <property type="entry name" value="Transcription antitermination factor NusB"/>
    <property type="match status" value="1"/>
</dbReference>
<dbReference type="RefSeq" id="WP_136132699.1">
    <property type="nucleotide sequence ID" value="NZ_PDKR01000005.1"/>
</dbReference>
<organism evidence="8 9">
    <name type="scientific">Candidatus Pantoea edessiphila</name>
    <dbReference type="NCBI Taxonomy" id="2044610"/>
    <lineage>
        <taxon>Bacteria</taxon>
        <taxon>Pseudomonadati</taxon>
        <taxon>Pseudomonadota</taxon>
        <taxon>Gammaproteobacteria</taxon>
        <taxon>Enterobacterales</taxon>
        <taxon>Erwiniaceae</taxon>
        <taxon>Pantoea</taxon>
    </lineage>
</organism>
<evidence type="ECO:0000256" key="3">
    <source>
        <dbReference type="ARBA" id="ARBA00022884"/>
    </source>
</evidence>
<dbReference type="GO" id="GO:0003723">
    <property type="term" value="F:RNA binding"/>
    <property type="evidence" value="ECO:0007669"/>
    <property type="project" value="UniProtKB-UniRule"/>
</dbReference>
<dbReference type="Pfam" id="PF01029">
    <property type="entry name" value="NusB"/>
    <property type="match status" value="1"/>
</dbReference>
<comment type="function">
    <text evidence="6">Involved in transcription antitermination. Required for transcription of ribosomal RNA (rRNA) genes. Binds specifically to the boxA antiterminator sequence of the ribosomal RNA (rrn) operons.</text>
</comment>